<proteinExistence type="predicted"/>
<evidence type="ECO:0000313" key="2">
    <source>
        <dbReference type="EMBL" id="KAG1789525.1"/>
    </source>
</evidence>
<protein>
    <submittedName>
        <fullName evidence="2">Uncharacterized protein</fullName>
    </submittedName>
</protein>
<feature type="signal peptide" evidence="1">
    <location>
        <begin position="1"/>
        <end position="16"/>
    </location>
</feature>
<keyword evidence="3" id="KW-1185">Reference proteome</keyword>
<dbReference type="OrthoDB" id="2613383at2759"/>
<reference evidence="2" key="1">
    <citation type="journal article" date="2020" name="New Phytol.">
        <title>Comparative genomics reveals dynamic genome evolution in host specialist ectomycorrhizal fungi.</title>
        <authorList>
            <person name="Lofgren L.A."/>
            <person name="Nguyen N.H."/>
            <person name="Vilgalys R."/>
            <person name="Ruytinx J."/>
            <person name="Liao H.L."/>
            <person name="Branco S."/>
            <person name="Kuo A."/>
            <person name="LaButti K."/>
            <person name="Lipzen A."/>
            <person name="Andreopoulos W."/>
            <person name="Pangilinan J."/>
            <person name="Riley R."/>
            <person name="Hundley H."/>
            <person name="Na H."/>
            <person name="Barry K."/>
            <person name="Grigoriev I.V."/>
            <person name="Stajich J.E."/>
            <person name="Kennedy P.G."/>
        </authorList>
    </citation>
    <scope>NUCLEOTIDE SEQUENCE</scope>
    <source>
        <strain evidence="2">S12</strain>
    </source>
</reference>
<evidence type="ECO:0000256" key="1">
    <source>
        <dbReference type="SAM" id="SignalP"/>
    </source>
</evidence>
<dbReference type="RefSeq" id="XP_041156585.1">
    <property type="nucleotide sequence ID" value="XM_041311600.1"/>
</dbReference>
<gene>
    <name evidence="2" type="ORF">HD556DRAFT_776249</name>
</gene>
<dbReference type="GeneID" id="64605364"/>
<dbReference type="Proteomes" id="UP000719766">
    <property type="component" value="Unassembled WGS sequence"/>
</dbReference>
<evidence type="ECO:0000313" key="3">
    <source>
        <dbReference type="Proteomes" id="UP000719766"/>
    </source>
</evidence>
<keyword evidence="1" id="KW-0732">Signal</keyword>
<name>A0A9P7AJ79_9AGAM</name>
<dbReference type="EMBL" id="JABBWE010000058">
    <property type="protein sequence ID" value="KAG1789525.1"/>
    <property type="molecule type" value="Genomic_DNA"/>
</dbReference>
<dbReference type="AlphaFoldDB" id="A0A9P7AJ79"/>
<sequence length="169" mass="19378">MSLLFLLQIVLHFSNAYSDLHSIAIAHQLPHTGEIHCPHPIMIFSFNQISAFKLDRNRKQFPLRPLYATTLIGCQGLTLEKSCLTCAHIRSHTDSYIPRIQEYDVADTFERYFQEKKKMMMKTTANVTSEDPHSYLSWRLCRFHLNIVLTSSLSPFADALIDAVMVCSA</sequence>
<comment type="caution">
    <text evidence="2">The sequence shown here is derived from an EMBL/GenBank/DDBJ whole genome shotgun (WGS) entry which is preliminary data.</text>
</comment>
<feature type="chain" id="PRO_5040446176" evidence="1">
    <location>
        <begin position="17"/>
        <end position="169"/>
    </location>
</feature>
<accession>A0A9P7AJ79</accession>
<organism evidence="2 3">
    <name type="scientific">Suillus plorans</name>
    <dbReference type="NCBI Taxonomy" id="116603"/>
    <lineage>
        <taxon>Eukaryota</taxon>
        <taxon>Fungi</taxon>
        <taxon>Dikarya</taxon>
        <taxon>Basidiomycota</taxon>
        <taxon>Agaricomycotina</taxon>
        <taxon>Agaricomycetes</taxon>
        <taxon>Agaricomycetidae</taxon>
        <taxon>Boletales</taxon>
        <taxon>Suillineae</taxon>
        <taxon>Suillaceae</taxon>
        <taxon>Suillus</taxon>
    </lineage>
</organism>